<dbReference type="PANTHER" id="PTHR30347:SF1">
    <property type="entry name" value="MECHANOSENSITIVE CHANNEL MSCK"/>
    <property type="match status" value="1"/>
</dbReference>
<evidence type="ECO:0000256" key="1">
    <source>
        <dbReference type="ARBA" id="ARBA00004651"/>
    </source>
</evidence>
<evidence type="ECO:0000256" key="4">
    <source>
        <dbReference type="ARBA" id="ARBA00022692"/>
    </source>
</evidence>
<keyword evidence="11" id="KW-1185">Reference proteome</keyword>
<reference evidence="10 11" key="1">
    <citation type="submission" date="2021-05" db="EMBL/GenBank/DDBJ databases">
        <title>Draft Whole Genome Sequencing Of Biosensor Chromobacterium violaceum Strain CV026 Reveals A Regulatory RNA In Chromobacterium violaceum Phenotype Regulatory Network.</title>
        <authorList>
            <person name="Hong K.W."/>
            <person name="Chan K.G."/>
            <person name="Chang C.-Y."/>
        </authorList>
    </citation>
    <scope>NUCLEOTIDE SEQUENCE [LARGE SCALE GENOMIC DNA]</scope>
    <source>
        <strain evidence="10 11">ATCC 31532</strain>
    </source>
</reference>
<proteinExistence type="inferred from homology"/>
<dbReference type="Gene3D" id="3.30.70.100">
    <property type="match status" value="1"/>
</dbReference>
<evidence type="ECO:0000256" key="7">
    <source>
        <dbReference type="SAM" id="Phobius"/>
    </source>
</evidence>
<feature type="transmembrane region" description="Helical" evidence="7">
    <location>
        <begin position="92"/>
        <end position="118"/>
    </location>
</feature>
<dbReference type="PANTHER" id="PTHR30347">
    <property type="entry name" value="POTASSIUM CHANNEL RELATED"/>
    <property type="match status" value="1"/>
</dbReference>
<keyword evidence="3" id="KW-1003">Cell membrane</keyword>
<dbReference type="Proteomes" id="UP000711178">
    <property type="component" value="Unassembled WGS sequence"/>
</dbReference>
<dbReference type="RefSeq" id="WP_052258096.1">
    <property type="nucleotide sequence ID" value="NZ_CP142381.1"/>
</dbReference>
<comment type="similarity">
    <text evidence="2">Belongs to the MscS (TC 1.A.23) family.</text>
</comment>
<dbReference type="InterPro" id="IPR052702">
    <property type="entry name" value="MscS-like_channel"/>
</dbReference>
<feature type="domain" description="Mechanosensitive ion channel MscS C-terminal" evidence="9">
    <location>
        <begin position="330"/>
        <end position="411"/>
    </location>
</feature>
<dbReference type="Gene3D" id="2.30.30.60">
    <property type="match status" value="1"/>
</dbReference>
<keyword evidence="5 7" id="KW-1133">Transmembrane helix</keyword>
<dbReference type="Pfam" id="PF21082">
    <property type="entry name" value="MS_channel_3rd"/>
    <property type="match status" value="1"/>
</dbReference>
<protein>
    <submittedName>
        <fullName evidence="10">Mechanosensitive ion channel</fullName>
    </submittedName>
</protein>
<gene>
    <name evidence="10" type="ORF">KIF53_07750</name>
</gene>
<evidence type="ECO:0000256" key="5">
    <source>
        <dbReference type="ARBA" id="ARBA00022989"/>
    </source>
</evidence>
<evidence type="ECO:0000313" key="10">
    <source>
        <dbReference type="EMBL" id="MBW8287519.1"/>
    </source>
</evidence>
<keyword evidence="6 7" id="KW-0472">Membrane</keyword>
<dbReference type="InterPro" id="IPR010920">
    <property type="entry name" value="LSM_dom_sf"/>
</dbReference>
<evidence type="ECO:0000259" key="8">
    <source>
        <dbReference type="Pfam" id="PF00924"/>
    </source>
</evidence>
<feature type="transmembrane region" description="Helical" evidence="7">
    <location>
        <begin position="171"/>
        <end position="192"/>
    </location>
</feature>
<dbReference type="SUPFAM" id="SSF50182">
    <property type="entry name" value="Sm-like ribonucleoproteins"/>
    <property type="match status" value="1"/>
</dbReference>
<dbReference type="InterPro" id="IPR023408">
    <property type="entry name" value="MscS_beta-dom_sf"/>
</dbReference>
<feature type="transmembrane region" description="Helical" evidence="7">
    <location>
        <begin position="213"/>
        <end position="232"/>
    </location>
</feature>
<dbReference type="EMBL" id="JAHDTB010000005">
    <property type="protein sequence ID" value="MBW8287519.1"/>
    <property type="molecule type" value="Genomic_DNA"/>
</dbReference>
<comment type="subcellular location">
    <subcellularLocation>
        <location evidence="1">Cell membrane</location>
        <topology evidence="1">Multi-pass membrane protein</topology>
    </subcellularLocation>
</comment>
<dbReference type="InterPro" id="IPR006685">
    <property type="entry name" value="MscS_channel_2nd"/>
</dbReference>
<accession>A0ABS7FBS9</accession>
<evidence type="ECO:0000313" key="11">
    <source>
        <dbReference type="Proteomes" id="UP000711178"/>
    </source>
</evidence>
<dbReference type="SUPFAM" id="SSF82689">
    <property type="entry name" value="Mechanosensitive channel protein MscS (YggB), C-terminal domain"/>
    <property type="match status" value="1"/>
</dbReference>
<dbReference type="Pfam" id="PF00924">
    <property type="entry name" value="MS_channel_2nd"/>
    <property type="match status" value="1"/>
</dbReference>
<evidence type="ECO:0000256" key="3">
    <source>
        <dbReference type="ARBA" id="ARBA00022475"/>
    </source>
</evidence>
<evidence type="ECO:0000256" key="6">
    <source>
        <dbReference type="ARBA" id="ARBA00023136"/>
    </source>
</evidence>
<organism evidence="10 11">
    <name type="scientific">Chromobacterium subtsugae</name>
    <dbReference type="NCBI Taxonomy" id="251747"/>
    <lineage>
        <taxon>Bacteria</taxon>
        <taxon>Pseudomonadati</taxon>
        <taxon>Pseudomonadota</taxon>
        <taxon>Betaproteobacteria</taxon>
        <taxon>Neisseriales</taxon>
        <taxon>Chromobacteriaceae</taxon>
        <taxon>Chromobacterium</taxon>
    </lineage>
</organism>
<keyword evidence="4 7" id="KW-0812">Transmembrane</keyword>
<dbReference type="GeneID" id="89685394"/>
<dbReference type="SUPFAM" id="SSF82861">
    <property type="entry name" value="Mechanosensitive channel protein MscS (YggB), transmembrane region"/>
    <property type="match status" value="1"/>
</dbReference>
<feature type="transmembrane region" description="Helical" evidence="7">
    <location>
        <begin position="66"/>
        <end position="86"/>
    </location>
</feature>
<dbReference type="InterPro" id="IPR011066">
    <property type="entry name" value="MscS_channel_C_sf"/>
</dbReference>
<feature type="transmembrane region" description="Helical" evidence="7">
    <location>
        <begin position="244"/>
        <end position="267"/>
    </location>
</feature>
<evidence type="ECO:0000256" key="2">
    <source>
        <dbReference type="ARBA" id="ARBA00008017"/>
    </source>
</evidence>
<dbReference type="InterPro" id="IPR011014">
    <property type="entry name" value="MscS_channel_TM-2"/>
</dbReference>
<name>A0ABS7FBS9_9NEIS</name>
<evidence type="ECO:0000259" key="9">
    <source>
        <dbReference type="Pfam" id="PF21082"/>
    </source>
</evidence>
<feature type="transmembrane region" description="Helical" evidence="7">
    <location>
        <begin position="23"/>
        <end position="45"/>
    </location>
</feature>
<dbReference type="InterPro" id="IPR049278">
    <property type="entry name" value="MS_channel_C"/>
</dbReference>
<sequence>MLFIRKEMNFFALLDALQTENGLIELGLGALCVLAAYAIARRLFIHWFAHHPERYDRFLPYTGFRLVLPVSAQLLVVLVSLAWSRFEHAPMLVLHIISALLFWLAVIRLCTAVVRQALPQGKFERNTEHFLASMFWLGFVSWTIGFDVAVMDWLESISFHIGKTRLDLLTIINGLLWVTVIVVVALWASRLLEARIMKLKHLDPNLRIVFAKLTRTGLVVASVLVALPVMGIDLTVLSVFGGAVGIGLGLGLQKIASNFVSGFIILLDHSIRIGDRLMVDNRVGYVTKMTSRYVVLKGADGTEALIPNDALMSNTVINQSYSDKNMWTSLPVQVAYGTDLDLALSLLKQAADQPRVLKNPGPNAFVTLFADSGINLELGFWVADPENGFMGLKSDINLAIWRLFKQHHIEIPFPQREVRIIGDKPAQA</sequence>
<dbReference type="Gene3D" id="1.10.287.1260">
    <property type="match status" value="1"/>
</dbReference>
<feature type="domain" description="Mechanosensitive ion channel MscS" evidence="8">
    <location>
        <begin position="255"/>
        <end position="320"/>
    </location>
</feature>
<feature type="transmembrane region" description="Helical" evidence="7">
    <location>
        <begin position="130"/>
        <end position="151"/>
    </location>
</feature>
<comment type="caution">
    <text evidence="10">The sequence shown here is derived from an EMBL/GenBank/DDBJ whole genome shotgun (WGS) entry which is preliminary data.</text>
</comment>